<proteinExistence type="predicted"/>
<keyword evidence="4" id="KW-1185">Reference proteome</keyword>
<comment type="caution">
    <text evidence="3">The sequence shown here is derived from an EMBL/GenBank/DDBJ whole genome shotgun (WGS) entry which is preliminary data.</text>
</comment>
<evidence type="ECO:0000313" key="3">
    <source>
        <dbReference type="EMBL" id="CAB9511786.1"/>
    </source>
</evidence>
<reference evidence="3" key="1">
    <citation type="submission" date="2020-06" db="EMBL/GenBank/DDBJ databases">
        <authorList>
            <consortium name="Plant Systems Biology data submission"/>
        </authorList>
    </citation>
    <scope>NUCLEOTIDE SEQUENCE</scope>
    <source>
        <strain evidence="3">D6</strain>
    </source>
</reference>
<feature type="compositionally biased region" description="Polar residues" evidence="1">
    <location>
        <begin position="559"/>
        <end position="571"/>
    </location>
</feature>
<evidence type="ECO:0000256" key="2">
    <source>
        <dbReference type="SAM" id="Phobius"/>
    </source>
</evidence>
<feature type="region of interest" description="Disordered" evidence="1">
    <location>
        <begin position="540"/>
        <end position="571"/>
    </location>
</feature>
<feature type="transmembrane region" description="Helical" evidence="2">
    <location>
        <begin position="21"/>
        <end position="39"/>
    </location>
</feature>
<feature type="region of interest" description="Disordered" evidence="1">
    <location>
        <begin position="432"/>
        <end position="451"/>
    </location>
</feature>
<dbReference type="Proteomes" id="UP001153069">
    <property type="component" value="Unassembled WGS sequence"/>
</dbReference>
<keyword evidence="2" id="KW-1133">Transmembrane helix</keyword>
<name>A0A9N8E3D0_9STRA</name>
<dbReference type="EMBL" id="CAICTM010000502">
    <property type="protein sequence ID" value="CAB9511786.1"/>
    <property type="molecule type" value="Genomic_DNA"/>
</dbReference>
<feature type="compositionally biased region" description="Basic and acidic residues" evidence="1">
    <location>
        <begin position="658"/>
        <end position="667"/>
    </location>
</feature>
<accession>A0A9N8E3D0</accession>
<feature type="region of interest" description="Disordered" evidence="1">
    <location>
        <begin position="584"/>
        <end position="713"/>
    </location>
</feature>
<feature type="compositionally biased region" description="Acidic residues" evidence="1">
    <location>
        <begin position="692"/>
        <end position="713"/>
    </location>
</feature>
<dbReference type="AlphaFoldDB" id="A0A9N8E3D0"/>
<organism evidence="3 4">
    <name type="scientific">Seminavis robusta</name>
    <dbReference type="NCBI Taxonomy" id="568900"/>
    <lineage>
        <taxon>Eukaryota</taxon>
        <taxon>Sar</taxon>
        <taxon>Stramenopiles</taxon>
        <taxon>Ochrophyta</taxon>
        <taxon>Bacillariophyta</taxon>
        <taxon>Bacillariophyceae</taxon>
        <taxon>Bacillariophycidae</taxon>
        <taxon>Naviculales</taxon>
        <taxon>Naviculaceae</taxon>
        <taxon>Seminavis</taxon>
    </lineage>
</organism>
<protein>
    <submittedName>
        <fullName evidence="3">Uncharacterized protein</fullName>
    </submittedName>
</protein>
<keyword evidence="2" id="KW-0472">Membrane</keyword>
<feature type="compositionally biased region" description="Basic and acidic residues" evidence="1">
    <location>
        <begin position="545"/>
        <end position="558"/>
    </location>
</feature>
<feature type="transmembrane region" description="Helical" evidence="2">
    <location>
        <begin position="322"/>
        <end position="340"/>
    </location>
</feature>
<keyword evidence="2" id="KW-0812">Transmembrane</keyword>
<evidence type="ECO:0000256" key="1">
    <source>
        <dbReference type="SAM" id="MobiDB-lite"/>
    </source>
</evidence>
<feature type="compositionally biased region" description="Acidic residues" evidence="1">
    <location>
        <begin position="668"/>
        <end position="684"/>
    </location>
</feature>
<evidence type="ECO:0000313" key="4">
    <source>
        <dbReference type="Proteomes" id="UP001153069"/>
    </source>
</evidence>
<feature type="compositionally biased region" description="Basic and acidic residues" evidence="1">
    <location>
        <begin position="632"/>
        <end position="642"/>
    </location>
</feature>
<feature type="compositionally biased region" description="Polar residues" evidence="1">
    <location>
        <begin position="584"/>
        <end position="595"/>
    </location>
</feature>
<feature type="transmembrane region" description="Helical" evidence="2">
    <location>
        <begin position="391"/>
        <end position="412"/>
    </location>
</feature>
<sequence>MDAFIVSSNWKGRHHQTMLRAIAIVVKLFPVLLLLSLAWHRGCAQEIELGSESEQLWSSEDINLSGAPSFYGAAVPRRQPQCWVEALKIFQPKNQQEMAMTSRVCERMGPQHQKALAFELARCHLEDLGRDIIEEGSIQAKNKEGSVVTDPRHCIALGPESSTSDDDNQQFPHLPHCLRSLTEAGSNAYTLFFGQVVQLCNQLTQQMSLGFQQQVGMQLAIITKRAIQQIGELIQGQQEAFRKREEEMQEWTAALMENWKAQVREQKEHYEALLRNQTFLLENRTKELERLHLEKLVSATSFLQPLLTLESWVAMAKHGYDLFVFTLYWCLALNVVWFVTRPRYCRWSRVHLSGLLLLERIAEVACIFAVHKDFMSEAQQTTLVSSLRQTSLWLGVLLYVVGVVFSCCFFAWDSTVDEDEYSDDEDNVHYEELTDEEAENESQQQREEMRREFRSLVPEGVLTRNETVAASNTRKEGSPSAILTSPLVDPFLRRTPPGAVPLVERIETASSSSSGVHQDGALVPPNTSVATIVSPLVRPNLQEKANSETKKHLSRETRTFNNSSTGSPTATAAQGVLNVTESLTENGSPIASSLKITARSPKKRSVDETECDDDAGDDRSPESLKPGAKRRRIDEAKNDFNHCHSNHSHGNTDSDSDEGYHTAKEDRVDTEEVEMFENEHDTDDESTKLAEEDAEPIDDDMEEVDDEDVIVTV</sequence>
<gene>
    <name evidence="3" type="ORF">SEMRO_503_G155780.1</name>
</gene>